<evidence type="ECO:0000313" key="3">
    <source>
        <dbReference type="WBParaSite" id="nRc.2.0.1.t29133-RA"/>
    </source>
</evidence>
<dbReference type="AlphaFoldDB" id="A0A915JSP6"/>
<accession>A0A915JSP6</accession>
<evidence type="ECO:0000256" key="1">
    <source>
        <dbReference type="SAM" id="MobiDB-lite"/>
    </source>
</evidence>
<dbReference type="WBParaSite" id="nRc.2.0.1.t29133-RA">
    <property type="protein sequence ID" value="nRc.2.0.1.t29133-RA"/>
    <property type="gene ID" value="nRc.2.0.1.g29133"/>
</dbReference>
<proteinExistence type="predicted"/>
<keyword evidence="2" id="KW-1185">Reference proteome</keyword>
<protein>
    <submittedName>
        <fullName evidence="3">Uncharacterized protein</fullName>
    </submittedName>
</protein>
<dbReference type="Proteomes" id="UP000887565">
    <property type="component" value="Unplaced"/>
</dbReference>
<organism evidence="2 3">
    <name type="scientific">Romanomermis culicivorax</name>
    <name type="common">Nematode worm</name>
    <dbReference type="NCBI Taxonomy" id="13658"/>
    <lineage>
        <taxon>Eukaryota</taxon>
        <taxon>Metazoa</taxon>
        <taxon>Ecdysozoa</taxon>
        <taxon>Nematoda</taxon>
        <taxon>Enoplea</taxon>
        <taxon>Dorylaimia</taxon>
        <taxon>Mermithida</taxon>
        <taxon>Mermithoidea</taxon>
        <taxon>Mermithidae</taxon>
        <taxon>Romanomermis</taxon>
    </lineage>
</organism>
<feature type="region of interest" description="Disordered" evidence="1">
    <location>
        <begin position="1"/>
        <end position="20"/>
    </location>
</feature>
<sequence>PTTVGAKGQRPRRQRLQTSSERKTFKGILQLITSHLCHTDLDPWTKPIGLSGSSQPKNLVSFRIVLVVALPNWIQKTTITREMAEKLFTMCDPSRHKESILIDD</sequence>
<name>A0A915JSP6_ROMCU</name>
<evidence type="ECO:0000313" key="2">
    <source>
        <dbReference type="Proteomes" id="UP000887565"/>
    </source>
</evidence>
<reference evidence="3" key="1">
    <citation type="submission" date="2022-11" db="UniProtKB">
        <authorList>
            <consortium name="WormBaseParasite"/>
        </authorList>
    </citation>
    <scope>IDENTIFICATION</scope>
</reference>